<comment type="caution">
    <text evidence="3">The sequence shown here is derived from an EMBL/GenBank/DDBJ whole genome shotgun (WGS) entry which is preliminary data.</text>
</comment>
<dbReference type="EMBL" id="BSPB01000012">
    <property type="protein sequence ID" value="GLS14507.1"/>
    <property type="molecule type" value="Genomic_DNA"/>
</dbReference>
<reference evidence="4" key="1">
    <citation type="journal article" date="2019" name="Int. J. Syst. Evol. Microbiol.">
        <title>The Global Catalogue of Microorganisms (GCM) 10K type strain sequencing project: providing services to taxonomists for standard genome sequencing and annotation.</title>
        <authorList>
            <consortium name="The Broad Institute Genomics Platform"/>
            <consortium name="The Broad Institute Genome Sequencing Center for Infectious Disease"/>
            <person name="Wu L."/>
            <person name="Ma J."/>
        </authorList>
    </citation>
    <scope>NUCLEOTIDE SEQUENCE [LARGE SCALE GENOMIC DNA]</scope>
    <source>
        <strain evidence="4">NBRC 109341</strain>
    </source>
</reference>
<dbReference type="Pfam" id="PF16976">
    <property type="entry name" value="RcpC"/>
    <property type="match status" value="1"/>
</dbReference>
<dbReference type="NCBIfam" id="TIGR03177">
    <property type="entry name" value="pilus_cpaB"/>
    <property type="match status" value="1"/>
</dbReference>
<feature type="compositionally biased region" description="Basic and acidic residues" evidence="1">
    <location>
        <begin position="320"/>
        <end position="332"/>
    </location>
</feature>
<protein>
    <submittedName>
        <fullName evidence="3">Membrane fimbriae assembly protein</fullName>
    </submittedName>
</protein>
<sequence length="332" mass="35044">MLRFSKIIAAVLVLLALVLAAYAWKLSRQPAPRPAPANAHRQAPAPTFPVVVTTKPLPAGEPIPADALRLAELPINPSGAFKTVAAATGRIPVLDLSEGTPLLDGQMASGLALRLGPGERAVAVKADEVMGVGNNVRPGDYVDVFFTVKVDHKDVDRSQARLLLARKRVLAYGQASLEALPDEAGAEEAEAKGRSLSTPTRKSTERTPPARTVVLAVPVEDVNRLTLGEASGRLVLALRHPTDTREPDPTLFAELPPALQPLPAQRSAPARAPLTGVDRAQAGLATVDLVAGGPAPARQTRTAARSSDAPRARPAGTEVEILRGDRRDTVRY</sequence>
<proteinExistence type="predicted"/>
<name>A0ABQ6C2I5_9BURK</name>
<feature type="domain" description="SAF" evidence="2">
    <location>
        <begin position="48"/>
        <end position="108"/>
    </location>
</feature>
<accession>A0ABQ6C2I5</accession>
<dbReference type="RefSeq" id="WP_284307623.1">
    <property type="nucleotide sequence ID" value="NZ_BSPB01000012.1"/>
</dbReference>
<evidence type="ECO:0000256" key="1">
    <source>
        <dbReference type="SAM" id="MobiDB-lite"/>
    </source>
</evidence>
<evidence type="ECO:0000313" key="3">
    <source>
        <dbReference type="EMBL" id="GLS14507.1"/>
    </source>
</evidence>
<evidence type="ECO:0000259" key="2">
    <source>
        <dbReference type="SMART" id="SM00858"/>
    </source>
</evidence>
<dbReference type="InterPro" id="IPR031571">
    <property type="entry name" value="RcpC_dom"/>
</dbReference>
<feature type="region of interest" description="Disordered" evidence="1">
    <location>
        <begin position="294"/>
        <end position="332"/>
    </location>
</feature>
<dbReference type="InterPro" id="IPR017592">
    <property type="entry name" value="Pilus_assmbl_Flp-typ_CpaB"/>
</dbReference>
<dbReference type="InterPro" id="IPR013974">
    <property type="entry name" value="SAF"/>
</dbReference>
<keyword evidence="4" id="KW-1185">Reference proteome</keyword>
<dbReference type="SMART" id="SM00858">
    <property type="entry name" value="SAF"/>
    <property type="match status" value="1"/>
</dbReference>
<gene>
    <name evidence="3" type="ORF">GCM10007935_19380</name>
</gene>
<feature type="region of interest" description="Disordered" evidence="1">
    <location>
        <begin position="182"/>
        <end position="209"/>
    </location>
</feature>
<evidence type="ECO:0000313" key="4">
    <source>
        <dbReference type="Proteomes" id="UP001156903"/>
    </source>
</evidence>
<feature type="compositionally biased region" description="Low complexity" evidence="1">
    <location>
        <begin position="294"/>
        <end position="315"/>
    </location>
</feature>
<dbReference type="CDD" id="cd11614">
    <property type="entry name" value="SAF_CpaB_FlgA_like"/>
    <property type="match status" value="1"/>
</dbReference>
<dbReference type="Proteomes" id="UP001156903">
    <property type="component" value="Unassembled WGS sequence"/>
</dbReference>
<organism evidence="3 4">
    <name type="scientific">Hydrogenophaga electricum</name>
    <dbReference type="NCBI Taxonomy" id="1230953"/>
    <lineage>
        <taxon>Bacteria</taxon>
        <taxon>Pseudomonadati</taxon>
        <taxon>Pseudomonadota</taxon>
        <taxon>Betaproteobacteria</taxon>
        <taxon>Burkholderiales</taxon>
        <taxon>Comamonadaceae</taxon>
        <taxon>Hydrogenophaga</taxon>
    </lineage>
</organism>
<dbReference type="Pfam" id="PF08666">
    <property type="entry name" value="SAF"/>
    <property type="match status" value="1"/>
</dbReference>